<evidence type="ECO:0000256" key="2">
    <source>
        <dbReference type="SAM" id="SignalP"/>
    </source>
</evidence>
<dbReference type="InterPro" id="IPR024572">
    <property type="entry name" value="RcnB"/>
</dbReference>
<dbReference type="Gene3D" id="3.10.450.160">
    <property type="entry name" value="inner membrane protein cigr"/>
    <property type="match status" value="1"/>
</dbReference>
<dbReference type="AlphaFoldDB" id="A0A2S4AK78"/>
<dbReference type="OrthoDB" id="6433631at2"/>
<feature type="region of interest" description="Disordered" evidence="1">
    <location>
        <begin position="25"/>
        <end position="61"/>
    </location>
</feature>
<dbReference type="EMBL" id="PPXG01000007">
    <property type="protein sequence ID" value="POH81764.1"/>
    <property type="molecule type" value="Genomic_DNA"/>
</dbReference>
<protein>
    <recommendedName>
        <fullName evidence="5">Integral membrane protein</fullName>
    </recommendedName>
</protein>
<evidence type="ECO:0008006" key="5">
    <source>
        <dbReference type="Google" id="ProtNLM"/>
    </source>
</evidence>
<feature type="compositionally biased region" description="Basic and acidic residues" evidence="1">
    <location>
        <begin position="27"/>
        <end position="41"/>
    </location>
</feature>
<gene>
    <name evidence="3" type="ORF">CXK91_17395</name>
</gene>
<feature type="signal peptide" evidence="2">
    <location>
        <begin position="1"/>
        <end position="25"/>
    </location>
</feature>
<dbReference type="Pfam" id="PF11776">
    <property type="entry name" value="RcnB"/>
    <property type="match status" value="1"/>
</dbReference>
<dbReference type="RefSeq" id="WP_103457336.1">
    <property type="nucleotide sequence ID" value="NZ_JAMOHQ010000007.1"/>
</dbReference>
<evidence type="ECO:0000313" key="3">
    <source>
        <dbReference type="EMBL" id="POH81764.1"/>
    </source>
</evidence>
<evidence type="ECO:0000313" key="4">
    <source>
        <dbReference type="Proteomes" id="UP000237068"/>
    </source>
</evidence>
<accession>A0A2S4AK78</accession>
<name>A0A2S4AK78_STUST</name>
<keyword evidence="2" id="KW-0732">Signal</keyword>
<feature type="chain" id="PRO_5015776760" description="Integral membrane protein" evidence="2">
    <location>
        <begin position="26"/>
        <end position="144"/>
    </location>
</feature>
<evidence type="ECO:0000256" key="1">
    <source>
        <dbReference type="SAM" id="MobiDB-lite"/>
    </source>
</evidence>
<reference evidence="3 4" key="1">
    <citation type="submission" date="2018-01" db="EMBL/GenBank/DDBJ databases">
        <title>Denitrification phenotypes of diverse strains of Pseudomonas stutzeri.</title>
        <authorList>
            <person name="Milligan D.A."/>
            <person name="Bergaust L."/>
            <person name="Bakken L.R."/>
            <person name="Frostegard A."/>
        </authorList>
    </citation>
    <scope>NUCLEOTIDE SEQUENCE [LARGE SCALE GENOMIC DNA]</scope>
    <source>
        <strain evidence="3 4">24a13</strain>
    </source>
</reference>
<comment type="caution">
    <text evidence="3">The sequence shown here is derived from an EMBL/GenBank/DDBJ whole genome shotgun (WGS) entry which is preliminary data.</text>
</comment>
<dbReference type="NCBIfam" id="NF040487">
    <property type="entry name" value="T3SS_CigR_fam"/>
    <property type="match status" value="1"/>
</dbReference>
<proteinExistence type="predicted"/>
<dbReference type="Proteomes" id="UP000237068">
    <property type="component" value="Unassembled WGS sequence"/>
</dbReference>
<sequence length="144" mass="15624">MISTKRIALLTGALSLALHATIGLAQPDREHPGKGKPDRNNGNRPGIQQDYRHHGPSIDLGAVRGTLRNHRDLLAPASALPPGIQKNLARGKPLPPGIAKQMDSRLLGHLPRYEGYEWQQAGRDVILVAIATGIVYEILDNVLD</sequence>
<organism evidence="3 4">
    <name type="scientific">Stutzerimonas stutzeri</name>
    <name type="common">Pseudomonas stutzeri</name>
    <dbReference type="NCBI Taxonomy" id="316"/>
    <lineage>
        <taxon>Bacteria</taxon>
        <taxon>Pseudomonadati</taxon>
        <taxon>Pseudomonadota</taxon>
        <taxon>Gammaproteobacteria</taxon>
        <taxon>Pseudomonadales</taxon>
        <taxon>Pseudomonadaceae</taxon>
        <taxon>Stutzerimonas</taxon>
    </lineage>
</organism>